<dbReference type="Proteomes" id="UP000325787">
    <property type="component" value="Chromosome"/>
</dbReference>
<evidence type="ECO:0000313" key="2">
    <source>
        <dbReference type="Proteomes" id="UP000325787"/>
    </source>
</evidence>
<organism evidence="1 2">
    <name type="scientific">Saccharothrix syringae</name>
    <name type="common">Nocardiopsis syringae</name>
    <dbReference type="NCBI Taxonomy" id="103733"/>
    <lineage>
        <taxon>Bacteria</taxon>
        <taxon>Bacillati</taxon>
        <taxon>Actinomycetota</taxon>
        <taxon>Actinomycetes</taxon>
        <taxon>Pseudonocardiales</taxon>
        <taxon>Pseudonocardiaceae</taxon>
        <taxon>Saccharothrix</taxon>
    </lineage>
</organism>
<dbReference type="EMBL" id="CP034550">
    <property type="protein sequence ID" value="QFZ22203.1"/>
    <property type="molecule type" value="Genomic_DNA"/>
</dbReference>
<name>A0A5Q0H894_SACSY</name>
<evidence type="ECO:0000313" key="1">
    <source>
        <dbReference type="EMBL" id="QFZ22203.1"/>
    </source>
</evidence>
<protein>
    <submittedName>
        <fullName evidence="1">Uncharacterized protein</fullName>
    </submittedName>
</protein>
<sequence>MVLGPGGLNADLDLATGAFTGDLVLPPTSGKFTVLGFLPVESKVEFAPVGKTTGTLSAGSVRSNSKVTIKLPSITVFGIPISSDAACGTSTPASIDLVSGPGFDPLTGGRLSGTYTIPALTGCGLFNDLVSGLTAGPDNAIELTLTPKTA</sequence>
<gene>
    <name evidence="1" type="ORF">EKG83_36595</name>
</gene>
<accession>A0A5Q0H894</accession>
<reference evidence="2" key="1">
    <citation type="journal article" date="2021" name="Curr. Microbiol.">
        <title>Complete genome of nocamycin-producing strain Saccharothrix syringae NRRL B-16468 reveals the biosynthetic potential for secondary metabolites.</title>
        <authorList>
            <person name="Mo X."/>
            <person name="Yang S."/>
        </authorList>
    </citation>
    <scope>NUCLEOTIDE SEQUENCE [LARGE SCALE GENOMIC DNA]</scope>
    <source>
        <strain evidence="2">ATCC 51364 / DSM 43886 / JCM 6844 / KCTC 9398 / NBRC 14523 / NRRL B-16468 / INA 2240</strain>
    </source>
</reference>
<proteinExistence type="predicted"/>
<dbReference type="KEGG" id="ssyi:EKG83_36595"/>
<keyword evidence="2" id="KW-1185">Reference proteome</keyword>
<dbReference type="OrthoDB" id="4863392at2"/>
<dbReference type="AlphaFoldDB" id="A0A5Q0H894"/>